<gene>
    <name evidence="2" type="ORF">SNE40_012940</name>
</gene>
<evidence type="ECO:0000256" key="1">
    <source>
        <dbReference type="SAM" id="SignalP"/>
    </source>
</evidence>
<organism evidence="2 3">
    <name type="scientific">Patella caerulea</name>
    <name type="common">Rayed Mediterranean limpet</name>
    <dbReference type="NCBI Taxonomy" id="87958"/>
    <lineage>
        <taxon>Eukaryota</taxon>
        <taxon>Metazoa</taxon>
        <taxon>Spiralia</taxon>
        <taxon>Lophotrochozoa</taxon>
        <taxon>Mollusca</taxon>
        <taxon>Gastropoda</taxon>
        <taxon>Patellogastropoda</taxon>
        <taxon>Patelloidea</taxon>
        <taxon>Patellidae</taxon>
        <taxon>Patella</taxon>
    </lineage>
</organism>
<reference evidence="2 3" key="1">
    <citation type="submission" date="2024-01" db="EMBL/GenBank/DDBJ databases">
        <title>The genome of the rayed Mediterranean limpet Patella caerulea (Linnaeus, 1758).</title>
        <authorList>
            <person name="Anh-Thu Weber A."/>
            <person name="Halstead-Nussloch G."/>
        </authorList>
    </citation>
    <scope>NUCLEOTIDE SEQUENCE [LARGE SCALE GENOMIC DNA]</scope>
    <source>
        <strain evidence="2">AATW-2023a</strain>
        <tissue evidence="2">Whole specimen</tissue>
    </source>
</reference>
<dbReference type="EMBL" id="JAZGQO010000009">
    <property type="protein sequence ID" value="KAK6178111.1"/>
    <property type="molecule type" value="Genomic_DNA"/>
</dbReference>
<dbReference type="AlphaFoldDB" id="A0AAN8JH38"/>
<feature type="chain" id="PRO_5043018750" evidence="1">
    <location>
        <begin position="17"/>
        <end position="169"/>
    </location>
</feature>
<sequence>MFRFFFLLVVITGATALNDYWYALYGCHPPSSLRARAELTGFDNDRDFNGAVTNEDIDKDVIAYDYNGDTTRTYEWETVFHWRCRYGWSEDYGGYFHNLLDQNNDGVWTAADFGRPFSVTGELFRKMQIDRFRKYCADRNNKPQDCWKLQSESNLDNFGNFSLPMNYYF</sequence>
<keyword evidence="3" id="KW-1185">Reference proteome</keyword>
<proteinExistence type="predicted"/>
<keyword evidence="1" id="KW-0732">Signal</keyword>
<name>A0AAN8JH38_PATCE</name>
<feature type="signal peptide" evidence="1">
    <location>
        <begin position="1"/>
        <end position="16"/>
    </location>
</feature>
<evidence type="ECO:0000313" key="2">
    <source>
        <dbReference type="EMBL" id="KAK6178111.1"/>
    </source>
</evidence>
<comment type="caution">
    <text evidence="2">The sequence shown here is derived from an EMBL/GenBank/DDBJ whole genome shotgun (WGS) entry which is preliminary data.</text>
</comment>
<protein>
    <submittedName>
        <fullName evidence="2">Uncharacterized protein</fullName>
    </submittedName>
</protein>
<accession>A0AAN8JH38</accession>
<dbReference type="Proteomes" id="UP001347796">
    <property type="component" value="Unassembled WGS sequence"/>
</dbReference>
<evidence type="ECO:0000313" key="3">
    <source>
        <dbReference type="Proteomes" id="UP001347796"/>
    </source>
</evidence>